<dbReference type="NCBIfam" id="TIGR01560">
    <property type="entry name" value="put_DNA_pack"/>
    <property type="match status" value="1"/>
</dbReference>
<sequence>MPLNANALTDLASTKSYLDIDTTDTSKDSIIEFLINAASEAIEKYCRRKMKQATYTDEEYDGTGSQNLYLKQYPISSITSIKIDDVVVAATEYKTRKESGIVVRMNAMWDKGILNLKVTYQAGYAAIPSDVELACKHLVKFYFKTEIADFSTTFGEGFVMRPEDWPRQVKALLSPHRKVLI</sequence>
<evidence type="ECO:0000313" key="2">
    <source>
        <dbReference type="Proteomes" id="UP001596002"/>
    </source>
</evidence>
<dbReference type="Gene3D" id="1.10.3230.30">
    <property type="entry name" value="Phage gp6-like head-tail connector protein"/>
    <property type="match status" value="1"/>
</dbReference>
<evidence type="ECO:0000313" key="1">
    <source>
        <dbReference type="EMBL" id="MFC4768738.1"/>
    </source>
</evidence>
<dbReference type="InterPro" id="IPR006450">
    <property type="entry name" value="Phage_HK97_gp6-like"/>
</dbReference>
<comment type="caution">
    <text evidence="1">The sequence shown here is derived from an EMBL/GenBank/DDBJ whole genome shotgun (WGS) entry which is preliminary data.</text>
</comment>
<dbReference type="Pfam" id="PF24163">
    <property type="entry name" value="HCP"/>
    <property type="match status" value="1"/>
</dbReference>
<proteinExistence type="predicted"/>
<gene>
    <name evidence="1" type="ORF">ACFO8Q_15440</name>
</gene>
<dbReference type="CDD" id="cd08054">
    <property type="entry name" value="gp6"/>
    <property type="match status" value="1"/>
</dbReference>
<keyword evidence="2" id="KW-1185">Reference proteome</keyword>
<accession>A0ABV9Q496</accession>
<name>A0ABV9Q496_9BACL</name>
<organism evidence="1 2">
    <name type="scientific">Effusibacillus consociatus</name>
    <dbReference type="NCBI Taxonomy" id="1117041"/>
    <lineage>
        <taxon>Bacteria</taxon>
        <taxon>Bacillati</taxon>
        <taxon>Bacillota</taxon>
        <taxon>Bacilli</taxon>
        <taxon>Bacillales</taxon>
        <taxon>Alicyclobacillaceae</taxon>
        <taxon>Effusibacillus</taxon>
    </lineage>
</organism>
<dbReference type="Proteomes" id="UP001596002">
    <property type="component" value="Unassembled WGS sequence"/>
</dbReference>
<reference evidence="2" key="1">
    <citation type="journal article" date="2019" name="Int. J. Syst. Evol. Microbiol.">
        <title>The Global Catalogue of Microorganisms (GCM) 10K type strain sequencing project: providing services to taxonomists for standard genome sequencing and annotation.</title>
        <authorList>
            <consortium name="The Broad Institute Genomics Platform"/>
            <consortium name="The Broad Institute Genome Sequencing Center for Infectious Disease"/>
            <person name="Wu L."/>
            <person name="Ma J."/>
        </authorList>
    </citation>
    <scope>NUCLEOTIDE SEQUENCE [LARGE SCALE GENOMIC DNA]</scope>
    <source>
        <strain evidence="2">WYCCWR 12678</strain>
    </source>
</reference>
<dbReference type="InterPro" id="IPR056472">
    <property type="entry name" value="HCP"/>
</dbReference>
<protein>
    <submittedName>
        <fullName evidence="1">Head-tail connector protein</fullName>
    </submittedName>
</protein>
<dbReference type="EMBL" id="JBHSHC010000112">
    <property type="protein sequence ID" value="MFC4768738.1"/>
    <property type="molecule type" value="Genomic_DNA"/>
</dbReference>
<dbReference type="RefSeq" id="WP_380026683.1">
    <property type="nucleotide sequence ID" value="NZ_JBHSHC010000112.1"/>
</dbReference>